<name>A0AAW2ZSP5_9EUKA</name>
<keyword evidence="8" id="KW-1185">Reference proteome</keyword>
<sequence length="236" mass="26894">MNGKKPSAMYSQTCAMCQAFGSNDKSEYTWNEQFANIVSHAVPAIISILLTLHTYNQAAPQESTYVLIYGVGITICFICSSIYHVAGIMKSEWVPFFLMFDYSAIFVNIAASFTPWTKMALAEHVVGTLVFYVVWLMAAFGIYNVFFKHFPKTKPETLYPVMVSFSLLLIYPLYLSDINYQAIAWMAVGLFWFIVGFVCFVKEKKISYGHALFHTLVAVGNFTHWYGIYNHVIYDN</sequence>
<gene>
    <name evidence="7" type="ORF">AKO1_010197</name>
</gene>
<organism evidence="7 8">
    <name type="scientific">Acrasis kona</name>
    <dbReference type="NCBI Taxonomy" id="1008807"/>
    <lineage>
        <taxon>Eukaryota</taxon>
        <taxon>Discoba</taxon>
        <taxon>Heterolobosea</taxon>
        <taxon>Tetramitia</taxon>
        <taxon>Eutetramitia</taxon>
        <taxon>Acrasidae</taxon>
        <taxon>Acrasis</taxon>
    </lineage>
</organism>
<evidence type="ECO:0008006" key="9">
    <source>
        <dbReference type="Google" id="ProtNLM"/>
    </source>
</evidence>
<feature type="transmembrane region" description="Helical" evidence="6">
    <location>
        <begin position="208"/>
        <end position="228"/>
    </location>
</feature>
<evidence type="ECO:0000256" key="4">
    <source>
        <dbReference type="ARBA" id="ARBA00023136"/>
    </source>
</evidence>
<feature type="transmembrane region" description="Helical" evidence="6">
    <location>
        <begin position="182"/>
        <end position="201"/>
    </location>
</feature>
<keyword evidence="4 6" id="KW-0472">Membrane</keyword>
<proteinExistence type="predicted"/>
<comment type="caution">
    <text evidence="7">The sequence shown here is derived from an EMBL/GenBank/DDBJ whole genome shotgun (WGS) entry which is preliminary data.</text>
</comment>
<keyword evidence="2 6" id="KW-0812">Transmembrane</keyword>
<dbReference type="GO" id="GO:0046872">
    <property type="term" value="F:metal ion binding"/>
    <property type="evidence" value="ECO:0007669"/>
    <property type="project" value="UniProtKB-KW"/>
</dbReference>
<feature type="transmembrane region" description="Helical" evidence="6">
    <location>
        <begin position="125"/>
        <end position="146"/>
    </location>
</feature>
<feature type="transmembrane region" description="Helical" evidence="6">
    <location>
        <begin position="34"/>
        <end position="55"/>
    </location>
</feature>
<feature type="transmembrane region" description="Helical" evidence="6">
    <location>
        <begin position="93"/>
        <end position="113"/>
    </location>
</feature>
<evidence type="ECO:0000256" key="2">
    <source>
        <dbReference type="ARBA" id="ARBA00022692"/>
    </source>
</evidence>
<feature type="binding site" evidence="5">
    <location>
        <position position="214"/>
    </location>
    <ligand>
        <name>Zn(2+)</name>
        <dbReference type="ChEBI" id="CHEBI:29105"/>
    </ligand>
</feature>
<dbReference type="InterPro" id="IPR004254">
    <property type="entry name" value="AdipoR/HlyIII-related"/>
</dbReference>
<feature type="binding site" evidence="5">
    <location>
        <position position="210"/>
    </location>
    <ligand>
        <name>Zn(2+)</name>
        <dbReference type="ChEBI" id="CHEBI:29105"/>
    </ligand>
</feature>
<evidence type="ECO:0000256" key="6">
    <source>
        <dbReference type="SAM" id="Phobius"/>
    </source>
</evidence>
<keyword evidence="3 6" id="KW-1133">Transmembrane helix</keyword>
<accession>A0AAW2ZSP5</accession>
<comment type="subcellular location">
    <subcellularLocation>
        <location evidence="1">Membrane</location>
        <topology evidence="1">Multi-pass membrane protein</topology>
    </subcellularLocation>
</comment>
<keyword evidence="5" id="KW-0862">Zinc</keyword>
<evidence type="ECO:0000256" key="3">
    <source>
        <dbReference type="ARBA" id="ARBA00022989"/>
    </source>
</evidence>
<dbReference type="PANTHER" id="PTHR20855:SF3">
    <property type="entry name" value="LD03007P"/>
    <property type="match status" value="1"/>
</dbReference>
<dbReference type="PANTHER" id="PTHR20855">
    <property type="entry name" value="ADIPOR/PROGESTIN RECEPTOR-RELATED"/>
    <property type="match status" value="1"/>
</dbReference>
<evidence type="ECO:0000313" key="7">
    <source>
        <dbReference type="EMBL" id="KAL0491744.1"/>
    </source>
</evidence>
<feature type="transmembrane region" description="Helical" evidence="6">
    <location>
        <begin position="67"/>
        <end position="86"/>
    </location>
</feature>
<evidence type="ECO:0000256" key="5">
    <source>
        <dbReference type="PIRSR" id="PIRSR604254-1"/>
    </source>
</evidence>
<feature type="transmembrane region" description="Helical" evidence="6">
    <location>
        <begin position="158"/>
        <end position="176"/>
    </location>
</feature>
<dbReference type="GO" id="GO:0016020">
    <property type="term" value="C:membrane"/>
    <property type="evidence" value="ECO:0007669"/>
    <property type="project" value="UniProtKB-SubCell"/>
</dbReference>
<keyword evidence="5" id="KW-0479">Metal-binding</keyword>
<feature type="binding site" evidence="5">
    <location>
        <position position="84"/>
    </location>
    <ligand>
        <name>Zn(2+)</name>
        <dbReference type="ChEBI" id="CHEBI:29105"/>
    </ligand>
</feature>
<dbReference type="Pfam" id="PF03006">
    <property type="entry name" value="HlyIII"/>
    <property type="match status" value="1"/>
</dbReference>
<dbReference type="AlphaFoldDB" id="A0AAW2ZSP5"/>
<reference evidence="7 8" key="1">
    <citation type="submission" date="2024-03" db="EMBL/GenBank/DDBJ databases">
        <title>The Acrasis kona genome and developmental transcriptomes reveal deep origins of eukaryotic multicellular pathways.</title>
        <authorList>
            <person name="Sheikh S."/>
            <person name="Fu C.-J."/>
            <person name="Brown M.W."/>
            <person name="Baldauf S.L."/>
        </authorList>
    </citation>
    <scope>NUCLEOTIDE SEQUENCE [LARGE SCALE GENOMIC DNA]</scope>
    <source>
        <strain evidence="7 8">ATCC MYA-3509</strain>
    </source>
</reference>
<protein>
    <recommendedName>
        <fullName evidence="9">Hemolysin III</fullName>
    </recommendedName>
</protein>
<dbReference type="Proteomes" id="UP001431209">
    <property type="component" value="Unassembled WGS sequence"/>
</dbReference>
<evidence type="ECO:0000313" key="8">
    <source>
        <dbReference type="Proteomes" id="UP001431209"/>
    </source>
</evidence>
<evidence type="ECO:0000256" key="1">
    <source>
        <dbReference type="ARBA" id="ARBA00004141"/>
    </source>
</evidence>
<dbReference type="EMBL" id="JAOPGA020001854">
    <property type="protein sequence ID" value="KAL0491744.1"/>
    <property type="molecule type" value="Genomic_DNA"/>
</dbReference>